<dbReference type="Pfam" id="PF20050">
    <property type="entry name" value="DUF6452"/>
    <property type="match status" value="1"/>
</dbReference>
<gene>
    <name evidence="1" type="ORF">H0H26_09735</name>
</gene>
<evidence type="ECO:0008006" key="3">
    <source>
        <dbReference type="Google" id="ProtNLM"/>
    </source>
</evidence>
<accession>A0A7U2NDK7</accession>
<reference evidence="1 2" key="1">
    <citation type="submission" date="2020-07" db="EMBL/GenBank/DDBJ databases">
        <title>Genomic characterization of Flavobacterium psychrophilum strains.</title>
        <authorList>
            <person name="Castillo D."/>
            <person name="Jorgensen J."/>
            <person name="Middelboe M."/>
        </authorList>
    </citation>
    <scope>NUCLEOTIDE SEQUENCE [LARGE SCALE GENOMIC DNA]</scope>
    <source>
        <strain evidence="1 2">FPS-R7</strain>
    </source>
</reference>
<organism evidence="1 2">
    <name type="scientific">Flavobacterium psychrophilum</name>
    <dbReference type="NCBI Taxonomy" id="96345"/>
    <lineage>
        <taxon>Bacteria</taxon>
        <taxon>Pseudomonadati</taxon>
        <taxon>Bacteroidota</taxon>
        <taxon>Flavobacteriia</taxon>
        <taxon>Flavobacteriales</taxon>
        <taxon>Flavobacteriaceae</taxon>
        <taxon>Flavobacterium</taxon>
    </lineage>
</organism>
<dbReference type="AlphaFoldDB" id="A0A7U2NDK7"/>
<dbReference type="PROSITE" id="PS51257">
    <property type="entry name" value="PROKAR_LIPOPROTEIN"/>
    <property type="match status" value="1"/>
</dbReference>
<proteinExistence type="predicted"/>
<evidence type="ECO:0000313" key="1">
    <source>
        <dbReference type="EMBL" id="QRE03176.1"/>
    </source>
</evidence>
<name>A0A7U2NDK7_FLAPS</name>
<dbReference type="EMBL" id="CP059075">
    <property type="protein sequence ID" value="QRE03176.1"/>
    <property type="molecule type" value="Genomic_DNA"/>
</dbReference>
<dbReference type="InterPro" id="IPR045607">
    <property type="entry name" value="DUF6452"/>
</dbReference>
<evidence type="ECO:0000313" key="2">
    <source>
        <dbReference type="Proteomes" id="UP000596329"/>
    </source>
</evidence>
<sequence length="168" mass="19038">MKKLKIIAIAVFIANLFLGCEKDDICEAGTPTTPRMIVEFYDNLNPTAKKMVTNLGIIAEGMTTEILKNNVSKIEVPLKTTADITKYSFIYDSKNTNASLQNTDEITLNYTRTDLFISRACGYKTVFSLLDNPNGIVKTIDTNNWIKEIVIQKYKILNEDEVHVKIFF</sequence>
<dbReference type="RefSeq" id="WP_071957662.1">
    <property type="nucleotide sequence ID" value="NZ_CP059075.1"/>
</dbReference>
<protein>
    <recommendedName>
        <fullName evidence="3">Lipoprotein</fullName>
    </recommendedName>
</protein>
<dbReference type="Proteomes" id="UP000596329">
    <property type="component" value="Chromosome"/>
</dbReference>